<reference evidence="2" key="2">
    <citation type="submission" date="2016-05" db="EMBL/GenBank/DDBJ databases">
        <title>Comparative analysis highlights variable genome content of wheat rusts and divergence of the mating loci.</title>
        <authorList>
            <person name="Cuomo C.A."/>
            <person name="Bakkeren G."/>
            <person name="Szabo L."/>
            <person name="Khalil H."/>
            <person name="Joly D."/>
            <person name="Goldberg J."/>
            <person name="Young S."/>
            <person name="Zeng Q."/>
            <person name="Fellers J."/>
        </authorList>
    </citation>
    <scope>NUCLEOTIDE SEQUENCE [LARGE SCALE GENOMIC DNA]</scope>
    <source>
        <strain evidence="2">1-1 BBBD Race 1</strain>
    </source>
</reference>
<dbReference type="Proteomes" id="UP000005240">
    <property type="component" value="Unassembled WGS sequence"/>
</dbReference>
<evidence type="ECO:0000256" key="1">
    <source>
        <dbReference type="SAM" id="SignalP"/>
    </source>
</evidence>
<keyword evidence="1" id="KW-0732">Signal</keyword>
<accession>A0A180GJG8</accession>
<name>A0A180GJG8_PUCT1</name>
<reference evidence="2" key="1">
    <citation type="submission" date="2009-11" db="EMBL/GenBank/DDBJ databases">
        <authorList>
            <consortium name="The Broad Institute Genome Sequencing Platform"/>
            <person name="Ward D."/>
            <person name="Feldgarden M."/>
            <person name="Earl A."/>
            <person name="Young S.K."/>
            <person name="Zeng Q."/>
            <person name="Koehrsen M."/>
            <person name="Alvarado L."/>
            <person name="Berlin A."/>
            <person name="Bochicchio J."/>
            <person name="Borenstein D."/>
            <person name="Chapman S.B."/>
            <person name="Chen Z."/>
            <person name="Engels R."/>
            <person name="Freedman E."/>
            <person name="Gellesch M."/>
            <person name="Goldberg J."/>
            <person name="Griggs A."/>
            <person name="Gujja S."/>
            <person name="Heilman E."/>
            <person name="Heiman D."/>
            <person name="Hepburn T."/>
            <person name="Howarth C."/>
            <person name="Jen D."/>
            <person name="Larson L."/>
            <person name="Lewis B."/>
            <person name="Mehta T."/>
            <person name="Park D."/>
            <person name="Pearson M."/>
            <person name="Roberts A."/>
            <person name="Saif S."/>
            <person name="Shea T."/>
            <person name="Shenoy N."/>
            <person name="Sisk P."/>
            <person name="Stolte C."/>
            <person name="Sykes S."/>
            <person name="Thomson T."/>
            <person name="Walk T."/>
            <person name="White J."/>
            <person name="Yandava C."/>
            <person name="Izard J."/>
            <person name="Baranova O.V."/>
            <person name="Blanton J.M."/>
            <person name="Tanner A.C."/>
            <person name="Dewhirst F.E."/>
            <person name="Haas B."/>
            <person name="Nusbaum C."/>
            <person name="Birren B."/>
        </authorList>
    </citation>
    <scope>NUCLEOTIDE SEQUENCE [LARGE SCALE GENOMIC DNA]</scope>
    <source>
        <strain evidence="2">1-1 BBBD Race 1</strain>
    </source>
</reference>
<organism evidence="2">
    <name type="scientific">Puccinia triticina (isolate 1-1 / race 1 (BBBD))</name>
    <name type="common">Brown leaf rust fungus</name>
    <dbReference type="NCBI Taxonomy" id="630390"/>
    <lineage>
        <taxon>Eukaryota</taxon>
        <taxon>Fungi</taxon>
        <taxon>Dikarya</taxon>
        <taxon>Basidiomycota</taxon>
        <taxon>Pucciniomycotina</taxon>
        <taxon>Pucciniomycetes</taxon>
        <taxon>Pucciniales</taxon>
        <taxon>Pucciniaceae</taxon>
        <taxon>Puccinia</taxon>
    </lineage>
</organism>
<evidence type="ECO:0000313" key="2">
    <source>
        <dbReference type="EMBL" id="OAV92684.1"/>
    </source>
</evidence>
<dbReference type="EnsemblFungi" id="PTTG_27591-t43_1">
    <property type="protein sequence ID" value="PTTG_27591-t43_1-p1"/>
    <property type="gene ID" value="PTTG_27591"/>
</dbReference>
<protein>
    <recommendedName>
        <fullName evidence="5">Hydrophobin</fullName>
    </recommendedName>
</protein>
<sequence>MQLLSVEGSAFLLLTVASGVTARDSSCTLRDEPLARRFCISAEDKAAVSEGRRDSLRAMPAQYYDESATPVCDFDPDFKELSSCCPDNVISQFVTTDTAYEPKDVVNPICTGKNCPKIDIKTLEFYAFYNYCGPFNE</sequence>
<reference evidence="3" key="4">
    <citation type="submission" date="2025-05" db="UniProtKB">
        <authorList>
            <consortium name="EnsemblFungi"/>
        </authorList>
    </citation>
    <scope>IDENTIFICATION</scope>
    <source>
        <strain evidence="3">isolate 1-1 / race 1 (BBBD)</strain>
    </source>
</reference>
<feature type="signal peptide" evidence="1">
    <location>
        <begin position="1"/>
        <end position="22"/>
    </location>
</feature>
<gene>
    <name evidence="2" type="ORF">PTTG_27591</name>
</gene>
<reference evidence="3 4" key="3">
    <citation type="journal article" date="2017" name="G3 (Bethesda)">
        <title>Comparative analysis highlights variable genome content of wheat rusts and divergence of the mating loci.</title>
        <authorList>
            <person name="Cuomo C.A."/>
            <person name="Bakkeren G."/>
            <person name="Khalil H.B."/>
            <person name="Panwar V."/>
            <person name="Joly D."/>
            <person name="Linning R."/>
            <person name="Sakthikumar S."/>
            <person name="Song X."/>
            <person name="Adiconis X."/>
            <person name="Fan L."/>
            <person name="Goldberg J.M."/>
            <person name="Levin J.Z."/>
            <person name="Young S."/>
            <person name="Zeng Q."/>
            <person name="Anikster Y."/>
            <person name="Bruce M."/>
            <person name="Wang M."/>
            <person name="Yin C."/>
            <person name="McCallum B."/>
            <person name="Szabo L.J."/>
            <person name="Hulbert S."/>
            <person name="Chen X."/>
            <person name="Fellers J.P."/>
        </authorList>
    </citation>
    <scope>NUCLEOTIDE SEQUENCE</scope>
    <source>
        <strain evidence="3">isolate 1-1 / race 1 (BBBD)</strain>
        <strain evidence="4">Isolate 1-1 / race 1 (BBBD)</strain>
    </source>
</reference>
<evidence type="ECO:0000313" key="4">
    <source>
        <dbReference type="Proteomes" id="UP000005240"/>
    </source>
</evidence>
<proteinExistence type="predicted"/>
<evidence type="ECO:0000313" key="3">
    <source>
        <dbReference type="EnsemblFungi" id="PTTG_27591-t43_1-p1"/>
    </source>
</evidence>
<keyword evidence="4" id="KW-1185">Reference proteome</keyword>
<dbReference type="VEuPathDB" id="FungiDB:PTTG_27591"/>
<feature type="chain" id="PRO_5008109981" description="Hydrophobin" evidence="1">
    <location>
        <begin position="23"/>
        <end position="137"/>
    </location>
</feature>
<dbReference type="EMBL" id="ADAS02000061">
    <property type="protein sequence ID" value="OAV92684.1"/>
    <property type="molecule type" value="Genomic_DNA"/>
</dbReference>
<dbReference type="AlphaFoldDB" id="A0A180GJG8"/>
<evidence type="ECO:0008006" key="5">
    <source>
        <dbReference type="Google" id="ProtNLM"/>
    </source>
</evidence>